<accession>A0A2T0V545</accession>
<keyword evidence="1" id="KW-0175">Coiled coil</keyword>
<keyword evidence="4" id="KW-1185">Reference proteome</keyword>
<evidence type="ECO:0000313" key="4">
    <source>
        <dbReference type="Proteomes" id="UP000237647"/>
    </source>
</evidence>
<keyword evidence="2" id="KW-1133">Transmembrane helix</keyword>
<sequence length="218" mass="24489">MLKEKVFCTRKNAFMISLLTCLITAVFLLAFFVFFSSPGVVDKMSSFNLISVLSKNHECSHNGCQVANMIPGGSELLSLKEVWGFQSSLYQTVITFLIAINGFIAALSVLYIKTNSEDKAEDAAKSYVKGDSFSVFIEKILSRKSRKKLRQLQQDYASTMETFELGINGISDLKENVEALKNENSDLKRQLSIISKKLAELDEKEKEGGSFELNRRVR</sequence>
<comment type="caution">
    <text evidence="3">The sequence shown here is derived from an EMBL/GenBank/DDBJ whole genome shotgun (WGS) entry which is preliminary data.</text>
</comment>
<reference evidence="3 4" key="1">
    <citation type="submission" date="2018-03" db="EMBL/GenBank/DDBJ databases">
        <title>Genomic Encyclopedia of Type Strains, Phase III (KMG-III): the genomes of soil and plant-associated and newly described type strains.</title>
        <authorList>
            <person name="Whitman W."/>
        </authorList>
    </citation>
    <scope>NUCLEOTIDE SEQUENCE [LARGE SCALE GENOMIC DNA]</scope>
    <source>
        <strain evidence="3 4">CGMCC 1.12152</strain>
    </source>
</reference>
<dbReference type="EMBL" id="PVTK01000003">
    <property type="protein sequence ID" value="PRY65188.1"/>
    <property type="molecule type" value="Genomic_DNA"/>
</dbReference>
<evidence type="ECO:0000256" key="2">
    <source>
        <dbReference type="SAM" id="Phobius"/>
    </source>
</evidence>
<evidence type="ECO:0000256" key="1">
    <source>
        <dbReference type="SAM" id="Coils"/>
    </source>
</evidence>
<protein>
    <submittedName>
        <fullName evidence="3">Uncharacterized protein</fullName>
    </submittedName>
</protein>
<feature type="coiled-coil region" evidence="1">
    <location>
        <begin position="170"/>
        <end position="204"/>
    </location>
</feature>
<feature type="transmembrane region" description="Helical" evidence="2">
    <location>
        <begin position="89"/>
        <end position="112"/>
    </location>
</feature>
<dbReference type="AlphaFoldDB" id="A0A2T0V545"/>
<keyword evidence="2" id="KW-0812">Transmembrane</keyword>
<organism evidence="3 4">
    <name type="scientific">Vreelandella songnenensis</name>
    <dbReference type="NCBI Taxonomy" id="1176243"/>
    <lineage>
        <taxon>Bacteria</taxon>
        <taxon>Pseudomonadati</taxon>
        <taxon>Pseudomonadota</taxon>
        <taxon>Gammaproteobacteria</taxon>
        <taxon>Oceanospirillales</taxon>
        <taxon>Halomonadaceae</taxon>
        <taxon>Vreelandella</taxon>
    </lineage>
</organism>
<gene>
    <name evidence="3" type="ORF">B0H98_103131</name>
</gene>
<proteinExistence type="predicted"/>
<feature type="transmembrane region" description="Helical" evidence="2">
    <location>
        <begin position="12"/>
        <end position="35"/>
    </location>
</feature>
<keyword evidence="2" id="KW-0472">Membrane</keyword>
<dbReference type="OrthoDB" id="6199175at2"/>
<name>A0A2T0V545_9GAMM</name>
<evidence type="ECO:0000313" key="3">
    <source>
        <dbReference type="EMBL" id="PRY65188.1"/>
    </source>
</evidence>
<dbReference type="RefSeq" id="WP_146130240.1">
    <property type="nucleotide sequence ID" value="NZ_PVTK01000003.1"/>
</dbReference>
<dbReference type="Proteomes" id="UP000237647">
    <property type="component" value="Unassembled WGS sequence"/>
</dbReference>